<dbReference type="InterPro" id="IPR000432">
    <property type="entry name" value="DNA_mismatch_repair_MutS_C"/>
</dbReference>
<evidence type="ECO:0000256" key="10">
    <source>
        <dbReference type="ARBA" id="ARBA00073549"/>
    </source>
</evidence>
<keyword evidence="5" id="KW-0547">Nucleotide-binding</keyword>
<dbReference type="GO" id="GO:0051026">
    <property type="term" value="P:chiasma assembly"/>
    <property type="evidence" value="ECO:0007669"/>
    <property type="project" value="TreeGrafter"/>
</dbReference>
<keyword evidence="9" id="KW-0469">Meiosis</keyword>
<dbReference type="CDD" id="cd03281">
    <property type="entry name" value="ABC_MSH5_euk"/>
    <property type="match status" value="1"/>
</dbReference>
<evidence type="ECO:0000256" key="11">
    <source>
        <dbReference type="ARBA" id="ARBA00077470"/>
    </source>
</evidence>
<keyword evidence="4" id="KW-0158">Chromosome</keyword>
<sequence length="850" mass="92787">MPSLPPSRHGGSPANENQDDGDIVNEVIMAIEMKDNNTVGCAYYITAEETLYLQEDIPMAGIEIIETLLLQAQPTTVIINNRAPAKMADYLEAQAQDIEGSTVGGGVNGVHILRTVGASDFNPSNGQQKLAGLDSKIFGEQSTILTAVAEAGDDDEVGETDTTKQSKLMRLSTVINLESRLSIGCAGAVLNELQRRRVVEFLPDDPSGELAFCVKRITMFRLGNSMFVNADTLVSLQILGSEHHPNSQMQGPDKSKQGAKEDLSVYGLVKDMACTSQGRARLRQMFLRPSNDLDLIRERHRSITVFLRPENGAVLEDITRMLRKVKDIKGTIANLSKGVHQTTRVQGVKSGVWLTLLRFAHAVIELCGLIHNLTGAQSLDIISKIMTGTNARGIRDVGEMISREIDFERSAEAQRTTVKWGINAELDELKHLFDGLEDILAQVRVRLVQVMPDWAREHLVNCIFYPQLGFLVAVNLDAQTGKGVYQGEGLADDDWVMMFTNDGLVLYKTRMMSELDATYGDPYGQLVDREIEIVHKLGVRVLEQAESLTTASDLFGELDSLIALALAAVKYHWTAPKMTMENTIDIRDGRHPLQELVVSSFIDNGCQISGGHGKEAQPGEEPQPSQGKGLLGPSMLILTGPNHSGKSVYLKQVALIVYLAHVGSYVPADNAVIGLTDKILTRISTRESMARSESAFAIDLRQAAFSINHATRRSLVLIDEFGKGTNATDGAGLMTALLDHFLSLDADRPKVLVATHFHEIFENDFLTEDRGLAFAHMEVRVDAGAAAADDQVTYLFRLMPGRSTSSYGCRCAVMNGVDDAVVERAEALALLLARNEDLQAASSTGWGEGG</sequence>
<organism evidence="14 15">
    <name type="scientific">Coniochaeta ligniaria NRRL 30616</name>
    <dbReference type="NCBI Taxonomy" id="1408157"/>
    <lineage>
        <taxon>Eukaryota</taxon>
        <taxon>Fungi</taxon>
        <taxon>Dikarya</taxon>
        <taxon>Ascomycota</taxon>
        <taxon>Pezizomycotina</taxon>
        <taxon>Sordariomycetes</taxon>
        <taxon>Sordariomycetidae</taxon>
        <taxon>Coniochaetales</taxon>
        <taxon>Coniochaetaceae</taxon>
        <taxon>Coniochaeta</taxon>
    </lineage>
</organism>
<evidence type="ECO:0000256" key="3">
    <source>
        <dbReference type="ARBA" id="ARBA00006271"/>
    </source>
</evidence>
<keyword evidence="7" id="KW-0238">DNA-binding</keyword>
<dbReference type="STRING" id="1408157.A0A1J7J4X3"/>
<dbReference type="GO" id="GO:0006298">
    <property type="term" value="P:mismatch repair"/>
    <property type="evidence" value="ECO:0007669"/>
    <property type="project" value="InterPro"/>
</dbReference>
<comment type="similarity">
    <text evidence="3">Belongs to the DNA mismatch repair MutS family.</text>
</comment>
<evidence type="ECO:0000256" key="12">
    <source>
        <dbReference type="SAM" id="MobiDB-lite"/>
    </source>
</evidence>
<comment type="subcellular location">
    <subcellularLocation>
        <location evidence="2">Chromosome</location>
    </subcellularLocation>
    <subcellularLocation>
        <location evidence="1">Nucleus</location>
    </subcellularLocation>
</comment>
<dbReference type="InterPro" id="IPR036187">
    <property type="entry name" value="DNA_mismatch_repair_MutS_sf"/>
</dbReference>
<dbReference type="FunFam" id="3.40.50.300:FF:001067">
    <property type="entry name" value="DNA mismatch repair protein MSH5"/>
    <property type="match status" value="1"/>
</dbReference>
<dbReference type="FunCoup" id="A0A1J7J4X3">
    <property type="interactions" value="138"/>
</dbReference>
<dbReference type="Gene3D" id="3.40.50.300">
    <property type="entry name" value="P-loop containing nucleotide triphosphate hydrolases"/>
    <property type="match status" value="1"/>
</dbReference>
<dbReference type="GO" id="GO:0005634">
    <property type="term" value="C:nucleus"/>
    <property type="evidence" value="ECO:0007669"/>
    <property type="project" value="UniProtKB-SubCell"/>
</dbReference>
<name>A0A1J7J4X3_9PEZI</name>
<accession>A0A1J7J4X3</accession>
<dbReference type="Gene3D" id="1.10.1420.10">
    <property type="match status" value="1"/>
</dbReference>
<dbReference type="SUPFAM" id="SSF52540">
    <property type="entry name" value="P-loop containing nucleoside triphosphate hydrolases"/>
    <property type="match status" value="1"/>
</dbReference>
<keyword evidence="8" id="KW-0539">Nucleus</keyword>
<reference evidence="14 15" key="1">
    <citation type="submission" date="2016-10" db="EMBL/GenBank/DDBJ databases">
        <title>Draft genome sequence of Coniochaeta ligniaria NRRL30616, a lignocellulolytic fungus for bioabatement of inhibitors in plant biomass hydrolysates.</title>
        <authorList>
            <consortium name="DOE Joint Genome Institute"/>
            <person name="Jimenez D.J."/>
            <person name="Hector R.E."/>
            <person name="Riley R."/>
            <person name="Sun H."/>
            <person name="Grigoriev I.V."/>
            <person name="Van Elsas J.D."/>
            <person name="Nichols N.N."/>
        </authorList>
    </citation>
    <scope>NUCLEOTIDE SEQUENCE [LARGE SCALE GENOMIC DNA]</scope>
    <source>
        <strain evidence="14 15">NRRL 30616</strain>
    </source>
</reference>
<dbReference type="PROSITE" id="PS00486">
    <property type="entry name" value="DNA_MISMATCH_REPAIR_2"/>
    <property type="match status" value="1"/>
</dbReference>
<dbReference type="InterPro" id="IPR027417">
    <property type="entry name" value="P-loop_NTPase"/>
</dbReference>
<feature type="domain" description="DNA mismatch repair proteins mutS family" evidence="13">
    <location>
        <begin position="714"/>
        <end position="730"/>
    </location>
</feature>
<dbReference type="InterPro" id="IPR011184">
    <property type="entry name" value="DNA_mismatch_repair_Msh2"/>
</dbReference>
<dbReference type="GO" id="GO:0030983">
    <property type="term" value="F:mismatched DNA binding"/>
    <property type="evidence" value="ECO:0007669"/>
    <property type="project" value="InterPro"/>
</dbReference>
<dbReference type="GO" id="GO:0140664">
    <property type="term" value="F:ATP-dependent DNA damage sensor activity"/>
    <property type="evidence" value="ECO:0007669"/>
    <property type="project" value="InterPro"/>
</dbReference>
<dbReference type="EMBL" id="KV875093">
    <property type="protein sequence ID" value="OIW34509.1"/>
    <property type="molecule type" value="Genomic_DNA"/>
</dbReference>
<dbReference type="Pfam" id="PF05192">
    <property type="entry name" value="MutS_III"/>
    <property type="match status" value="1"/>
</dbReference>
<evidence type="ECO:0000256" key="5">
    <source>
        <dbReference type="ARBA" id="ARBA00022741"/>
    </source>
</evidence>
<keyword evidence="6" id="KW-0067">ATP-binding</keyword>
<feature type="region of interest" description="Disordered" evidence="12">
    <location>
        <begin position="1"/>
        <end position="21"/>
    </location>
</feature>
<evidence type="ECO:0000256" key="1">
    <source>
        <dbReference type="ARBA" id="ARBA00004123"/>
    </source>
</evidence>
<dbReference type="InterPro" id="IPR045076">
    <property type="entry name" value="MutS"/>
</dbReference>
<dbReference type="SUPFAM" id="SSF48334">
    <property type="entry name" value="DNA repair protein MutS, domain III"/>
    <property type="match status" value="1"/>
</dbReference>
<evidence type="ECO:0000256" key="8">
    <source>
        <dbReference type="ARBA" id="ARBA00023242"/>
    </source>
</evidence>
<dbReference type="Pfam" id="PF00488">
    <property type="entry name" value="MutS_V"/>
    <property type="match status" value="1"/>
</dbReference>
<keyword evidence="15" id="KW-1185">Reference proteome</keyword>
<evidence type="ECO:0000256" key="9">
    <source>
        <dbReference type="ARBA" id="ARBA00023254"/>
    </source>
</evidence>
<gene>
    <name evidence="14" type="ORF">CONLIGDRAFT_650938</name>
</gene>
<dbReference type="InterPro" id="IPR007696">
    <property type="entry name" value="DNA_mismatch_repair_MutS_core"/>
</dbReference>
<dbReference type="GO" id="GO:0005524">
    <property type="term" value="F:ATP binding"/>
    <property type="evidence" value="ECO:0007669"/>
    <property type="project" value="UniProtKB-KW"/>
</dbReference>
<dbReference type="PIRSF" id="PIRSF005813">
    <property type="entry name" value="MSH2"/>
    <property type="match status" value="1"/>
</dbReference>
<dbReference type="PANTHER" id="PTHR11361">
    <property type="entry name" value="DNA MISMATCH REPAIR PROTEIN MUTS FAMILY MEMBER"/>
    <property type="match status" value="1"/>
</dbReference>
<dbReference type="InParanoid" id="A0A1J7J4X3"/>
<evidence type="ECO:0000313" key="14">
    <source>
        <dbReference type="EMBL" id="OIW34509.1"/>
    </source>
</evidence>
<dbReference type="AlphaFoldDB" id="A0A1J7J4X3"/>
<evidence type="ECO:0000256" key="7">
    <source>
        <dbReference type="ARBA" id="ARBA00023125"/>
    </source>
</evidence>
<dbReference type="GO" id="GO:0005694">
    <property type="term" value="C:chromosome"/>
    <property type="evidence" value="ECO:0007669"/>
    <property type="project" value="UniProtKB-SubCell"/>
</dbReference>
<evidence type="ECO:0000256" key="4">
    <source>
        <dbReference type="ARBA" id="ARBA00022454"/>
    </source>
</evidence>
<evidence type="ECO:0000313" key="15">
    <source>
        <dbReference type="Proteomes" id="UP000182658"/>
    </source>
</evidence>
<evidence type="ECO:0000259" key="13">
    <source>
        <dbReference type="PROSITE" id="PS00486"/>
    </source>
</evidence>
<evidence type="ECO:0000256" key="2">
    <source>
        <dbReference type="ARBA" id="ARBA00004286"/>
    </source>
</evidence>
<dbReference type="OrthoDB" id="29596at2759"/>
<feature type="region of interest" description="Disordered" evidence="12">
    <location>
        <begin position="609"/>
        <end position="630"/>
    </location>
</feature>
<dbReference type="Proteomes" id="UP000182658">
    <property type="component" value="Unassembled WGS sequence"/>
</dbReference>
<protein>
    <recommendedName>
        <fullName evidence="10">DNA mismatch repair protein MSH5</fullName>
    </recommendedName>
    <alternativeName>
        <fullName evidence="11">MutS protein homolog 5</fullName>
    </alternativeName>
</protein>
<dbReference type="SMART" id="SM00534">
    <property type="entry name" value="MUTSac"/>
    <property type="match status" value="1"/>
</dbReference>
<dbReference type="PANTHER" id="PTHR11361:SF20">
    <property type="entry name" value="MUTS PROTEIN HOMOLOG 5"/>
    <property type="match status" value="1"/>
</dbReference>
<proteinExistence type="inferred from homology"/>
<dbReference type="SMART" id="SM00533">
    <property type="entry name" value="MUTSd"/>
    <property type="match status" value="1"/>
</dbReference>
<evidence type="ECO:0000256" key="6">
    <source>
        <dbReference type="ARBA" id="ARBA00022840"/>
    </source>
</evidence>